<dbReference type="InterPro" id="IPR036291">
    <property type="entry name" value="NAD(P)-bd_dom_sf"/>
</dbReference>
<dbReference type="Pfam" id="PF03446">
    <property type="entry name" value="NAD_binding_2"/>
    <property type="match status" value="1"/>
</dbReference>
<dbReference type="GO" id="GO:0050661">
    <property type="term" value="F:NADP binding"/>
    <property type="evidence" value="ECO:0007669"/>
    <property type="project" value="InterPro"/>
</dbReference>
<dbReference type="PANTHER" id="PTHR22981">
    <property type="entry name" value="3-HYDROXYISOBUTYRATE DEHYDROGENASE-RELATED"/>
    <property type="match status" value="1"/>
</dbReference>
<dbReference type="InterPro" id="IPR029154">
    <property type="entry name" value="HIBADH-like_NADP-bd"/>
</dbReference>
<evidence type="ECO:0000259" key="10">
    <source>
        <dbReference type="Pfam" id="PF03446"/>
    </source>
</evidence>
<feature type="domain" description="6-phosphogluconate dehydrogenase NADP-binding" evidence="10">
    <location>
        <begin position="36"/>
        <end position="199"/>
    </location>
</feature>
<comment type="similarity">
    <text evidence="2">Belongs to the HIBADH-related family. 3-hydroxyisobutyrate dehydrogenase subfamily.</text>
</comment>
<dbReference type="FunFam" id="1.10.1040.10:FF:000006">
    <property type="entry name" value="3-hydroxyisobutyrate dehydrogenase"/>
    <property type="match status" value="1"/>
</dbReference>
<dbReference type="GO" id="GO:0051287">
    <property type="term" value="F:NAD binding"/>
    <property type="evidence" value="ECO:0007669"/>
    <property type="project" value="InterPro"/>
</dbReference>
<dbReference type="EC" id="1.1.1.31" evidence="3 9"/>
<evidence type="ECO:0000256" key="3">
    <source>
        <dbReference type="ARBA" id="ARBA00012991"/>
    </source>
</evidence>
<feature type="active site" evidence="8">
    <location>
        <position position="208"/>
    </location>
</feature>
<comment type="catalytic activity">
    <reaction evidence="7 9">
        <text>3-hydroxy-2-methylpropanoate + NAD(+) = 2-methyl-3-oxopropanoate + NADH + H(+)</text>
        <dbReference type="Rhea" id="RHEA:17681"/>
        <dbReference type="ChEBI" id="CHEBI:11805"/>
        <dbReference type="ChEBI" id="CHEBI:15378"/>
        <dbReference type="ChEBI" id="CHEBI:57540"/>
        <dbReference type="ChEBI" id="CHEBI:57700"/>
        <dbReference type="ChEBI" id="CHEBI:57945"/>
        <dbReference type="EC" id="1.1.1.31"/>
    </reaction>
</comment>
<evidence type="ECO:0000256" key="8">
    <source>
        <dbReference type="PIRSR" id="PIRSR000103-1"/>
    </source>
</evidence>
<dbReference type="PROSITE" id="PS00895">
    <property type="entry name" value="3_HYDROXYISOBUT_DH"/>
    <property type="match status" value="1"/>
</dbReference>
<dbReference type="EMBL" id="HBIU01042615">
    <property type="protein sequence ID" value="CAE0640463.1"/>
    <property type="molecule type" value="Transcribed_RNA"/>
</dbReference>
<dbReference type="Gene3D" id="3.40.50.720">
    <property type="entry name" value="NAD(P)-binding Rossmann-like Domain"/>
    <property type="match status" value="1"/>
</dbReference>
<reference evidence="12" key="1">
    <citation type="submission" date="2021-01" db="EMBL/GenBank/DDBJ databases">
        <authorList>
            <person name="Corre E."/>
            <person name="Pelletier E."/>
            <person name="Niang G."/>
            <person name="Scheremetjew M."/>
            <person name="Finn R."/>
            <person name="Kale V."/>
            <person name="Holt S."/>
            <person name="Cochrane G."/>
            <person name="Meng A."/>
            <person name="Brown T."/>
            <person name="Cohen L."/>
        </authorList>
    </citation>
    <scope>NUCLEOTIDE SEQUENCE</scope>
    <source>
        <strain evidence="12">CCMP3107</strain>
    </source>
</reference>
<evidence type="ECO:0000256" key="2">
    <source>
        <dbReference type="ARBA" id="ARBA00006013"/>
    </source>
</evidence>
<dbReference type="InterPro" id="IPR011548">
    <property type="entry name" value="HIBADH"/>
</dbReference>
<keyword evidence="5 9" id="KW-0560">Oxidoreductase</keyword>
<feature type="domain" description="3-hydroxyisobutyrate dehydrogenase-like NAD-binding" evidence="11">
    <location>
        <begin position="202"/>
        <end position="323"/>
    </location>
</feature>
<gene>
    <name evidence="12" type="ORF">HAKA00212_LOCUS19284</name>
</gene>
<dbReference type="SUPFAM" id="SSF51735">
    <property type="entry name" value="NAD(P)-binding Rossmann-fold domains"/>
    <property type="match status" value="1"/>
</dbReference>
<evidence type="ECO:0000256" key="6">
    <source>
        <dbReference type="ARBA" id="ARBA00023027"/>
    </source>
</evidence>
<dbReference type="InterPro" id="IPR015815">
    <property type="entry name" value="HIBADH-related"/>
</dbReference>
<dbReference type="PANTHER" id="PTHR22981:SF7">
    <property type="entry name" value="3-HYDROXYISOBUTYRATE DEHYDROGENASE, MITOCHONDRIAL"/>
    <property type="match status" value="1"/>
</dbReference>
<dbReference type="UniPathway" id="UPA00362"/>
<evidence type="ECO:0000256" key="9">
    <source>
        <dbReference type="RuleBase" id="RU910714"/>
    </source>
</evidence>
<dbReference type="InterPro" id="IPR008927">
    <property type="entry name" value="6-PGluconate_DH-like_C_sf"/>
</dbReference>
<keyword evidence="6 9" id="KW-0520">NAD</keyword>
<dbReference type="SUPFAM" id="SSF48179">
    <property type="entry name" value="6-phosphogluconate dehydrogenase C-terminal domain-like"/>
    <property type="match status" value="1"/>
</dbReference>
<name>A0A6V1S0H1_HETAK</name>
<proteinExistence type="inferred from homology"/>
<dbReference type="AlphaFoldDB" id="A0A6V1S0H1"/>
<dbReference type="InterPro" id="IPR002204">
    <property type="entry name" value="3-OH-isobutyrate_DH-rel_CS"/>
</dbReference>
<dbReference type="Gene3D" id="1.10.1040.10">
    <property type="entry name" value="N-(1-d-carboxylethyl)-l-norvaline Dehydrogenase, domain 2"/>
    <property type="match status" value="1"/>
</dbReference>
<evidence type="ECO:0000256" key="7">
    <source>
        <dbReference type="ARBA" id="ARBA00049197"/>
    </source>
</evidence>
<comment type="pathway">
    <text evidence="1 9">Amino-acid degradation; L-valine degradation.</text>
</comment>
<sequence>MTLLPHARCLLLGTRHLLPNLRTAMFSANAAAGSINVGFIGLGRMGKGMVQHLLRPGIELWAYDISKGAREDFKAITPRAKVAESIQELAGSSSVLISMLPNSPDVVELFQGSGGLLENTELAQGKLYIDCSTIDPSVSQAVGQAVHAKGGFFVDAPVSGGVNGAKNGTLAFMVGGSEDDFKRAEPYLRYMGGKVFHCGGIGTGGAAKLSNNLALAIEMCAVSEAMNFGVSLGLDPKTLADIMNSSSARCWSSDTYNPWPGLQAGVPASDGYKGGFPAALMRKDLELAIQAAKQKRVALPLGASAHQLYSMLSKQHEEEGNHKDFGSVLEMIQNMVVPIKS</sequence>
<evidence type="ECO:0000256" key="1">
    <source>
        <dbReference type="ARBA" id="ARBA00005109"/>
    </source>
</evidence>
<dbReference type="InterPro" id="IPR013328">
    <property type="entry name" value="6PGD_dom2"/>
</dbReference>
<evidence type="ECO:0000259" key="11">
    <source>
        <dbReference type="Pfam" id="PF14833"/>
    </source>
</evidence>
<dbReference type="Pfam" id="PF14833">
    <property type="entry name" value="NAD_binding_11"/>
    <property type="match status" value="1"/>
</dbReference>
<dbReference type="InterPro" id="IPR006115">
    <property type="entry name" value="6PGDH_NADP-bd"/>
</dbReference>
<dbReference type="GO" id="GO:0006574">
    <property type="term" value="P:L-valine catabolic process"/>
    <property type="evidence" value="ECO:0007669"/>
    <property type="project" value="UniProtKB-UniPathway"/>
</dbReference>
<keyword evidence="4 9" id="KW-0101">Branched-chain amino acid catabolism</keyword>
<evidence type="ECO:0000313" key="12">
    <source>
        <dbReference type="EMBL" id="CAE0640463.1"/>
    </source>
</evidence>
<protein>
    <recommendedName>
        <fullName evidence="3 9">3-hydroxyisobutyrate dehydrogenase</fullName>
        <shortName evidence="9">HIBADH</shortName>
        <ecNumber evidence="3 9">1.1.1.31</ecNumber>
    </recommendedName>
</protein>
<dbReference type="GO" id="GO:0008442">
    <property type="term" value="F:3-hydroxyisobutyrate dehydrogenase activity"/>
    <property type="evidence" value="ECO:0007669"/>
    <property type="project" value="UniProtKB-EC"/>
</dbReference>
<organism evidence="12">
    <name type="scientific">Heterosigma akashiwo</name>
    <name type="common">Chromophytic alga</name>
    <name type="synonym">Heterosigma carterae</name>
    <dbReference type="NCBI Taxonomy" id="2829"/>
    <lineage>
        <taxon>Eukaryota</taxon>
        <taxon>Sar</taxon>
        <taxon>Stramenopiles</taxon>
        <taxon>Ochrophyta</taxon>
        <taxon>Raphidophyceae</taxon>
        <taxon>Chattonellales</taxon>
        <taxon>Chattonellaceae</taxon>
        <taxon>Heterosigma</taxon>
    </lineage>
</organism>
<dbReference type="PIRSF" id="PIRSF000103">
    <property type="entry name" value="HIBADH"/>
    <property type="match status" value="1"/>
</dbReference>
<evidence type="ECO:0000256" key="5">
    <source>
        <dbReference type="ARBA" id="ARBA00023002"/>
    </source>
</evidence>
<evidence type="ECO:0000256" key="4">
    <source>
        <dbReference type="ARBA" id="ARBA00022456"/>
    </source>
</evidence>
<accession>A0A6V1S0H1</accession>
<dbReference type="NCBIfam" id="TIGR01692">
    <property type="entry name" value="HIBADH"/>
    <property type="match status" value="1"/>
</dbReference>